<dbReference type="RefSeq" id="WP_323445470.1">
    <property type="nucleotide sequence ID" value="NZ_BSBI01000001.1"/>
</dbReference>
<dbReference type="PRINTS" id="PR00359">
    <property type="entry name" value="BP450"/>
</dbReference>
<evidence type="ECO:0000256" key="2">
    <source>
        <dbReference type="RuleBase" id="RU000461"/>
    </source>
</evidence>
<organism evidence="4 5">
    <name type="scientific">Streptomyces yaizuensis</name>
    <dbReference type="NCBI Taxonomy" id="2989713"/>
    <lineage>
        <taxon>Bacteria</taxon>
        <taxon>Bacillati</taxon>
        <taxon>Actinomycetota</taxon>
        <taxon>Actinomycetes</taxon>
        <taxon>Kitasatosporales</taxon>
        <taxon>Streptomycetaceae</taxon>
        <taxon>Streptomyces</taxon>
    </lineage>
</organism>
<evidence type="ECO:0000313" key="4">
    <source>
        <dbReference type="EMBL" id="GLF93395.1"/>
    </source>
</evidence>
<comment type="similarity">
    <text evidence="1 2">Belongs to the cytochrome P450 family.</text>
</comment>
<dbReference type="Pfam" id="PF00067">
    <property type="entry name" value="p450"/>
    <property type="match status" value="1"/>
</dbReference>
<evidence type="ECO:0000256" key="1">
    <source>
        <dbReference type="ARBA" id="ARBA00010617"/>
    </source>
</evidence>
<keyword evidence="5" id="KW-1185">Reference proteome</keyword>
<dbReference type="InterPro" id="IPR002397">
    <property type="entry name" value="Cyt_P450_B"/>
</dbReference>
<reference evidence="4 5" key="1">
    <citation type="submission" date="2022-10" db="EMBL/GenBank/DDBJ databases">
        <title>Draft genome sequence of Streptomyces sp. YSPA8.</title>
        <authorList>
            <person name="Moriuchi R."/>
            <person name="Dohra H."/>
            <person name="Yamamura H."/>
            <person name="Kodani S."/>
        </authorList>
    </citation>
    <scope>NUCLEOTIDE SEQUENCE [LARGE SCALE GENOMIC DNA]</scope>
    <source>
        <strain evidence="4 5">YSPA8</strain>
    </source>
</reference>
<gene>
    <name evidence="4" type="ORF">SYYSPA8_03880</name>
</gene>
<dbReference type="InterPro" id="IPR001128">
    <property type="entry name" value="Cyt_P450"/>
</dbReference>
<sequence length="434" mass="46491">MPVRIALDPHQDAQELARALRAHGTVVPAVWPGGVPCWAVVGHTELETVLTQPGFSRSPAHWRALRNGEIPPDWPMIDHLSRQWMLTSDGADHTRLRRVASGAFTARRVAALRPAVQRTADTLLDALEPLRDPVDLRTGYALPLALDVLCSLLGVPGEERPEATSLVLRALSRAALTPGESARLSGEIHALLDRLLDGAADGVTGARGGAAEPDATTGTDASLVADLERATRTGGLTRREARDTLWLLLGAGFDTTVGALVNTVRALFDHPEQLRRVLAADISWDDVVEEALRYDSSVFSLPFAFSREDVVLGGRQVRQGDALLLCYTAANRDPRRRPDADRFRVPDGREPHLAFGHGPHFCLGAPLARLQLRTALEALFLRFPGLRPAGPPGPPATSLIINSVGGLLVTAGPQRPGVRVPSAAEGGAERRGTG</sequence>
<dbReference type="PROSITE" id="PS00086">
    <property type="entry name" value="CYTOCHROME_P450"/>
    <property type="match status" value="1"/>
</dbReference>
<keyword evidence="2" id="KW-0408">Iron</keyword>
<dbReference type="EMBL" id="BSBI01000001">
    <property type="protein sequence ID" value="GLF93395.1"/>
    <property type="molecule type" value="Genomic_DNA"/>
</dbReference>
<dbReference type="InterPro" id="IPR036396">
    <property type="entry name" value="Cyt_P450_sf"/>
</dbReference>
<keyword evidence="2" id="KW-0479">Metal-binding</keyword>
<protein>
    <submittedName>
        <fullName evidence="4">Cytochrome P450</fullName>
    </submittedName>
</protein>
<dbReference type="InterPro" id="IPR017972">
    <property type="entry name" value="Cyt_P450_CS"/>
</dbReference>
<evidence type="ECO:0000313" key="5">
    <source>
        <dbReference type="Proteomes" id="UP001291653"/>
    </source>
</evidence>
<keyword evidence="2" id="KW-0560">Oxidoreductase</keyword>
<accession>A0ABQ5NTA4</accession>
<dbReference type="Gene3D" id="1.10.630.10">
    <property type="entry name" value="Cytochrome P450"/>
    <property type="match status" value="1"/>
</dbReference>
<dbReference type="PANTHER" id="PTHR46696:SF1">
    <property type="entry name" value="CYTOCHROME P450 YJIB-RELATED"/>
    <property type="match status" value="1"/>
</dbReference>
<evidence type="ECO:0000256" key="3">
    <source>
        <dbReference type="SAM" id="MobiDB-lite"/>
    </source>
</evidence>
<dbReference type="SUPFAM" id="SSF48264">
    <property type="entry name" value="Cytochrome P450"/>
    <property type="match status" value="1"/>
</dbReference>
<comment type="caution">
    <text evidence="4">The sequence shown here is derived from an EMBL/GenBank/DDBJ whole genome shotgun (WGS) entry which is preliminary data.</text>
</comment>
<feature type="region of interest" description="Disordered" evidence="3">
    <location>
        <begin position="412"/>
        <end position="434"/>
    </location>
</feature>
<keyword evidence="2" id="KW-0503">Monooxygenase</keyword>
<dbReference type="Proteomes" id="UP001291653">
    <property type="component" value="Unassembled WGS sequence"/>
</dbReference>
<proteinExistence type="inferred from homology"/>
<dbReference type="PANTHER" id="PTHR46696">
    <property type="entry name" value="P450, PUTATIVE (EUROFUNG)-RELATED"/>
    <property type="match status" value="1"/>
</dbReference>
<name>A0ABQ5NTA4_9ACTN</name>
<keyword evidence="2" id="KW-0349">Heme</keyword>